<feature type="region of interest" description="Disordered" evidence="1">
    <location>
        <begin position="1"/>
        <end position="22"/>
    </location>
</feature>
<gene>
    <name evidence="2" type="ORF">NPIL_228501</name>
</gene>
<comment type="caution">
    <text evidence="2">The sequence shown here is derived from an EMBL/GenBank/DDBJ whole genome shotgun (WGS) entry which is preliminary data.</text>
</comment>
<dbReference type="EMBL" id="BMAW01021593">
    <property type="protein sequence ID" value="GFT73598.1"/>
    <property type="molecule type" value="Genomic_DNA"/>
</dbReference>
<reference evidence="2" key="1">
    <citation type="submission" date="2020-08" db="EMBL/GenBank/DDBJ databases">
        <title>Multicomponent nature underlies the extraordinary mechanical properties of spider dragline silk.</title>
        <authorList>
            <person name="Kono N."/>
            <person name="Nakamura H."/>
            <person name="Mori M."/>
            <person name="Yoshida Y."/>
            <person name="Ohtoshi R."/>
            <person name="Malay A.D."/>
            <person name="Moran D.A.P."/>
            <person name="Tomita M."/>
            <person name="Numata K."/>
            <person name="Arakawa K."/>
        </authorList>
    </citation>
    <scope>NUCLEOTIDE SEQUENCE</scope>
</reference>
<sequence>MFPVDKKRQFSTPPSPEKKNREMLSGGVLLQKKCYLLQKICQKKMKKKNLRPFPDEGMFDEMADEIGENVVSCALPALSSSSSSEFLCHRSAFPLIYHFLRNCQNHPSVAYITTAIFLKIVRFFLFFLPKMKYVSYNEATVKITLSLSFGCFVSRKSERNYNCATILALLNKYYYRDSDNSVTRWSVKEI</sequence>
<evidence type="ECO:0000313" key="2">
    <source>
        <dbReference type="EMBL" id="GFT73598.1"/>
    </source>
</evidence>
<evidence type="ECO:0000256" key="1">
    <source>
        <dbReference type="SAM" id="MobiDB-lite"/>
    </source>
</evidence>
<protein>
    <submittedName>
        <fullName evidence="2">Uncharacterized protein</fullName>
    </submittedName>
</protein>
<evidence type="ECO:0000313" key="3">
    <source>
        <dbReference type="Proteomes" id="UP000887013"/>
    </source>
</evidence>
<name>A0A8X6TZ93_NEPPI</name>
<organism evidence="2 3">
    <name type="scientific">Nephila pilipes</name>
    <name type="common">Giant wood spider</name>
    <name type="synonym">Nephila maculata</name>
    <dbReference type="NCBI Taxonomy" id="299642"/>
    <lineage>
        <taxon>Eukaryota</taxon>
        <taxon>Metazoa</taxon>
        <taxon>Ecdysozoa</taxon>
        <taxon>Arthropoda</taxon>
        <taxon>Chelicerata</taxon>
        <taxon>Arachnida</taxon>
        <taxon>Araneae</taxon>
        <taxon>Araneomorphae</taxon>
        <taxon>Entelegynae</taxon>
        <taxon>Araneoidea</taxon>
        <taxon>Nephilidae</taxon>
        <taxon>Nephila</taxon>
    </lineage>
</organism>
<accession>A0A8X6TZ93</accession>
<proteinExistence type="predicted"/>
<dbReference type="AlphaFoldDB" id="A0A8X6TZ93"/>
<dbReference type="Proteomes" id="UP000887013">
    <property type="component" value="Unassembled WGS sequence"/>
</dbReference>
<keyword evidence="3" id="KW-1185">Reference proteome</keyword>